<dbReference type="STRING" id="762845.BCR26_16470"/>
<dbReference type="Pfam" id="PF02441">
    <property type="entry name" value="Flavoprotein"/>
    <property type="match status" value="1"/>
</dbReference>
<dbReference type="PANTHER" id="PTHR14359">
    <property type="entry name" value="HOMO-OLIGOMERIC FLAVIN CONTAINING CYS DECARBOXYLASE FAMILY"/>
    <property type="match status" value="1"/>
</dbReference>
<dbReference type="GO" id="GO:0010181">
    <property type="term" value="F:FMN binding"/>
    <property type="evidence" value="ECO:0007669"/>
    <property type="project" value="TreeGrafter"/>
</dbReference>
<evidence type="ECO:0000313" key="3">
    <source>
        <dbReference type="Proteomes" id="UP000095256"/>
    </source>
</evidence>
<gene>
    <name evidence="2" type="ORF">BCR26_16470</name>
</gene>
<dbReference type="InterPro" id="IPR011847">
    <property type="entry name" value="CoaC_strep"/>
</dbReference>
<dbReference type="InterPro" id="IPR003382">
    <property type="entry name" value="Flavoprotein"/>
</dbReference>
<dbReference type="OrthoDB" id="9802554at2"/>
<dbReference type="GO" id="GO:0015937">
    <property type="term" value="P:coenzyme A biosynthetic process"/>
    <property type="evidence" value="ECO:0007669"/>
    <property type="project" value="TreeGrafter"/>
</dbReference>
<protein>
    <submittedName>
        <fullName evidence="2">Phosphopantothenoylcysteine decarboxylase</fullName>
    </submittedName>
</protein>
<dbReference type="GO" id="GO:0071513">
    <property type="term" value="C:phosphopantothenoylcysteine decarboxylase complex"/>
    <property type="evidence" value="ECO:0007669"/>
    <property type="project" value="TreeGrafter"/>
</dbReference>
<accession>A0A1E5KUK6</accession>
<keyword evidence="3" id="KW-1185">Reference proteome</keyword>
<dbReference type="EMBL" id="MIEK01000044">
    <property type="protein sequence ID" value="OEH81564.1"/>
    <property type="molecule type" value="Genomic_DNA"/>
</dbReference>
<dbReference type="RefSeq" id="WP_069699466.1">
    <property type="nucleotide sequence ID" value="NZ_JAGGMA010000051.1"/>
</dbReference>
<dbReference type="AlphaFoldDB" id="A0A1E5KUK6"/>
<dbReference type="InterPro" id="IPR036551">
    <property type="entry name" value="Flavin_trans-like"/>
</dbReference>
<dbReference type="GO" id="GO:0004633">
    <property type="term" value="F:phosphopantothenoylcysteine decarboxylase activity"/>
    <property type="evidence" value="ECO:0007669"/>
    <property type="project" value="TreeGrafter"/>
</dbReference>
<dbReference type="PANTHER" id="PTHR14359:SF6">
    <property type="entry name" value="PHOSPHOPANTOTHENOYLCYSTEINE DECARBOXYLASE"/>
    <property type="match status" value="1"/>
</dbReference>
<reference evidence="2 3" key="1">
    <citation type="submission" date="2016-09" db="EMBL/GenBank/DDBJ databases">
        <authorList>
            <person name="Capua I."/>
            <person name="De Benedictis P."/>
            <person name="Joannis T."/>
            <person name="Lombin L.H."/>
            <person name="Cattoli G."/>
        </authorList>
    </citation>
    <scope>NUCLEOTIDE SEQUENCE [LARGE SCALE GENOMIC DNA]</scope>
    <source>
        <strain evidence="2 3">LMG 25899</strain>
    </source>
</reference>
<feature type="domain" description="Flavoprotein" evidence="1">
    <location>
        <begin position="2"/>
        <end position="172"/>
    </location>
</feature>
<organism evidence="2 3">
    <name type="scientific">Enterococcus rivorum</name>
    <dbReference type="NCBI Taxonomy" id="762845"/>
    <lineage>
        <taxon>Bacteria</taxon>
        <taxon>Bacillati</taxon>
        <taxon>Bacillota</taxon>
        <taxon>Bacilli</taxon>
        <taxon>Lactobacillales</taxon>
        <taxon>Enterococcaceae</taxon>
        <taxon>Enterococcus</taxon>
    </lineage>
</organism>
<dbReference type="SUPFAM" id="SSF52507">
    <property type="entry name" value="Homo-oligomeric flavin-containing Cys decarboxylases, HFCD"/>
    <property type="match status" value="1"/>
</dbReference>
<sequence length="181" mass="19604">MKNILLGISGSISAYKAADLTSQLVKLGHNVDVVMTKNSTKFITPLTLQSLSKNPVHVDVMEERSPEKINHIELAKQTDLFLIAPASANILAKLANGIADDMLSTVALAIQPNVPKFIAPAMNTHMYQNVMTQRNIATLNEVGYQEIVPREALLACGDFGRGALATIEDILKIIQPALSNE</sequence>
<dbReference type="Proteomes" id="UP000095256">
    <property type="component" value="Unassembled WGS sequence"/>
</dbReference>
<proteinExistence type="predicted"/>
<evidence type="ECO:0000313" key="2">
    <source>
        <dbReference type="EMBL" id="OEH81564.1"/>
    </source>
</evidence>
<name>A0A1E5KUK6_9ENTE</name>
<evidence type="ECO:0000259" key="1">
    <source>
        <dbReference type="Pfam" id="PF02441"/>
    </source>
</evidence>
<dbReference type="NCBIfam" id="TIGR02113">
    <property type="entry name" value="coaC_strep"/>
    <property type="match status" value="1"/>
</dbReference>
<dbReference type="Gene3D" id="3.40.50.1950">
    <property type="entry name" value="Flavin prenyltransferase-like"/>
    <property type="match status" value="1"/>
</dbReference>
<comment type="caution">
    <text evidence="2">The sequence shown here is derived from an EMBL/GenBank/DDBJ whole genome shotgun (WGS) entry which is preliminary data.</text>
</comment>